<dbReference type="SUPFAM" id="SSF52540">
    <property type="entry name" value="P-loop containing nucleoside triphosphate hydrolases"/>
    <property type="match status" value="1"/>
</dbReference>
<dbReference type="InterPro" id="IPR000719">
    <property type="entry name" value="Prot_kinase_dom"/>
</dbReference>
<proteinExistence type="predicted"/>
<dbReference type="SUPFAM" id="SSF55781">
    <property type="entry name" value="GAF domain-like"/>
    <property type="match status" value="1"/>
</dbReference>
<dbReference type="InterPro" id="IPR029787">
    <property type="entry name" value="Nucleotide_cyclase"/>
</dbReference>
<feature type="domain" description="GGDEF" evidence="3">
    <location>
        <begin position="1537"/>
        <end position="1674"/>
    </location>
</feature>
<feature type="domain" description="Protein kinase" evidence="2">
    <location>
        <begin position="1"/>
        <end position="271"/>
    </location>
</feature>
<reference evidence="4 5" key="1">
    <citation type="journal article" date="2019" name="Int. J. Syst. Evol. Microbiol.">
        <title>The Global Catalogue of Microorganisms (GCM) 10K type strain sequencing project: providing services to taxonomists for standard genome sequencing and annotation.</title>
        <authorList>
            <consortium name="The Broad Institute Genomics Platform"/>
            <consortium name="The Broad Institute Genome Sequencing Center for Infectious Disease"/>
            <person name="Wu L."/>
            <person name="Ma J."/>
        </authorList>
    </citation>
    <scope>NUCLEOTIDE SEQUENCE [LARGE SCALE GENOMIC DNA]</scope>
    <source>
        <strain evidence="4 5">JCM 15608</strain>
    </source>
</reference>
<evidence type="ECO:0000313" key="4">
    <source>
        <dbReference type="EMBL" id="GAA0810582.1"/>
    </source>
</evidence>
<dbReference type="SMART" id="SM00065">
    <property type="entry name" value="GAF"/>
    <property type="match status" value="1"/>
</dbReference>
<comment type="subcellular location">
    <subcellularLocation>
        <location evidence="1">Membrane</location>
        <topology evidence="1">Single-pass membrane protein</topology>
    </subcellularLocation>
</comment>
<dbReference type="PROSITE" id="PS50887">
    <property type="entry name" value="GGDEF"/>
    <property type="match status" value="1"/>
</dbReference>
<comment type="caution">
    <text evidence="4">The sequence shown here is derived from an EMBL/GenBank/DDBJ whole genome shotgun (WGS) entry which is preliminary data.</text>
</comment>
<dbReference type="InterPro" id="IPR027417">
    <property type="entry name" value="P-loop_NTPase"/>
</dbReference>
<dbReference type="Pfam" id="PF00069">
    <property type="entry name" value="Pkinase"/>
    <property type="match status" value="1"/>
</dbReference>
<dbReference type="CDD" id="cd14014">
    <property type="entry name" value="STKc_PknB_like"/>
    <property type="match status" value="1"/>
</dbReference>
<dbReference type="Pfam" id="PF13191">
    <property type="entry name" value="AAA_16"/>
    <property type="match status" value="1"/>
</dbReference>
<dbReference type="PANTHER" id="PTHR43642">
    <property type="entry name" value="HYBRID SIGNAL TRANSDUCTION HISTIDINE KINASE G"/>
    <property type="match status" value="1"/>
</dbReference>
<sequence length="1675" mass="188601">MNLSNSTIKKIISSDENIVVAQVINDDESLSSNTAILKYQNTDYPSIALDACWKNEYNILQSISSDWVVKAYGLVKHKNSNALLLEDFSSETLASLIEKNQLTFTQRLHIACQLASALGDIHRHKLIHRDITPANILVDIDSFKIKLCDFSKAIRLSYRQVPLNHNNVHGDFAYLSPEQTGRTNLKVDYRSDFYSLGITLYHLFSGKVPFKSDNVMTLLHCHIARIAEPLSEVDQTIPEVLSAIVAKLMAKSPENRYQSARGLQVDLHQCYQQWQKNDMIELFTLAQSDISLHFHISPKLYGRDKELSIILEGYQRSCIKRAELAMVSGYSGIGKSALVHELQKSIIANEGVFISGKCDQYNSGQPFFVLIDALQQFLQKILSESKESQFNWRNKLQLVLGDNAAIITELLPSLELIIGSAPPLIQLPPAEAELRLNMVFTDFVGALYSSEQPLVIFLDDLQWVDMPTLKLLQQEVTDSNPTGLYVVGAYRDNEVDESHPLMTALSNMSKNDALIQVSLTPLKLQHIQRLLTDTLHCSLSDAKTLARICLDKTQGNPFFLNQFLLALYQEGDISYQHQHGKWWWDIEQIQQRDMTDNVVELMIMRLQQLDNKSQLLASIAAHLGHRFSFKQLLSACQYNTNNTAKILWPLLEAGFIIPLDEHYQHIDDESSLIKSQYRFLHDRVQQAAYLLTPEAGRDELLLHIGRHWLADSTEDEIETNLFTLLNLLNGSVALIDDVDELRQLATLNYRAGLKSKGAATYASAVAYLRKATELLPVNSWQYEAEQTFSIYKALIDVEFLAGNVAAAKTLYEQTIVHVSTQEEKIALILLRTEQCQSMGEFQDAISLLVGGLAILKIDFPENEDVAQAQLKDTFIATQELLAQCSEQDILTAEKMTNKQHLLRMELHNAMTMATYLSGRTRSYAVNACQMVILSLKYGQCQLSSIGYASYATVMSMMGEVYPACYQMSKLAKSVSDLWESKYHRSMIYGYFSSSYLHWCEAIENSYPFLEQVISWGQEGINFVYSGYSVLFKSCNKFIAGVPLNELQEDIEQGLAFLRKKQQPATENYVLVGTYQALLALQGKTHSINSFDSDDFNVTQFFGDKANTPSMDLAFYTGAIIRHAFIIDDKALQNKALENIDIVGMFLPDSPSMVEGLFYQALILLNHDDAEVLLDKAKEITERFKVWSVDSPKNYLHKHLLLSAEVARVEGLAVIAMDFYAQAINAANEAGFINNEALASECYAKYLFSLGQKRLALSCMKDAFYLYSRWGALAKCQQINERWPEQSFDSANIVNLPKGSAISTNASKAVEQMNSLDLHSLLKANQLLSEEIHVNSLLEKMMTVLMENAGAQQGAIIVYGDGQLTVEIVGRISDHAAAIHSQFYNMNLDELEAQGNPLLPDTLIRYTQKTLETLILDNPKEDSRFSSNRYLQLNQPKSLMCLPITGQGRLVAIVYLENNVTEQAFTAKHKDTVELIAAQAAVSLINARHYEILEDKVAQRTEELQLLAIKDGLTGIFNRREFDLRLEQEWSRSSREGGSLSLIMIDIDYFKAYNDNYGHPEGDKCIKLVAQALSEVVTRKNDLVARYGGEEFVILMTNTDHESIENIARRCQDKIRSLNILHAFSTTAPYITISMGISTMTSLPGLEPSMLVKSADVALYKAKQSGRNSYYFASPS</sequence>
<dbReference type="Gene3D" id="3.30.70.270">
    <property type="match status" value="1"/>
</dbReference>
<accession>A0ABN1L2F2</accession>
<dbReference type="InterPro" id="IPR000160">
    <property type="entry name" value="GGDEF_dom"/>
</dbReference>
<dbReference type="CDD" id="cd01949">
    <property type="entry name" value="GGDEF"/>
    <property type="match status" value="1"/>
</dbReference>
<dbReference type="PROSITE" id="PS50011">
    <property type="entry name" value="PROTEIN_KINASE_DOM"/>
    <property type="match status" value="1"/>
</dbReference>
<dbReference type="PROSITE" id="PS00109">
    <property type="entry name" value="PROTEIN_KINASE_TYR"/>
    <property type="match status" value="1"/>
</dbReference>
<dbReference type="SMART" id="SM00267">
    <property type="entry name" value="GGDEF"/>
    <property type="match status" value="1"/>
</dbReference>
<organism evidence="4 5">
    <name type="scientific">Colwellia asteriadis</name>
    <dbReference type="NCBI Taxonomy" id="517723"/>
    <lineage>
        <taxon>Bacteria</taxon>
        <taxon>Pseudomonadati</taxon>
        <taxon>Pseudomonadota</taxon>
        <taxon>Gammaproteobacteria</taxon>
        <taxon>Alteromonadales</taxon>
        <taxon>Colwelliaceae</taxon>
        <taxon>Colwellia</taxon>
    </lineage>
</organism>
<dbReference type="InterPro" id="IPR041664">
    <property type="entry name" value="AAA_16"/>
</dbReference>
<dbReference type="EMBL" id="BAAAFA010000001">
    <property type="protein sequence ID" value="GAA0810582.1"/>
    <property type="molecule type" value="Genomic_DNA"/>
</dbReference>
<dbReference type="Gene3D" id="3.30.450.40">
    <property type="match status" value="1"/>
</dbReference>
<dbReference type="Gene3D" id="3.40.50.300">
    <property type="entry name" value="P-loop containing nucleotide triphosphate hydrolases"/>
    <property type="match status" value="1"/>
</dbReference>
<dbReference type="NCBIfam" id="TIGR00254">
    <property type="entry name" value="GGDEF"/>
    <property type="match status" value="1"/>
</dbReference>
<evidence type="ECO:0000259" key="2">
    <source>
        <dbReference type="PROSITE" id="PS50011"/>
    </source>
</evidence>
<dbReference type="RefSeq" id="WP_343813817.1">
    <property type="nucleotide sequence ID" value="NZ_BAAAFA010000001.1"/>
</dbReference>
<gene>
    <name evidence="4" type="ORF">GCM10009111_01740</name>
</gene>
<dbReference type="InterPro" id="IPR003018">
    <property type="entry name" value="GAF"/>
</dbReference>
<evidence type="ECO:0000259" key="3">
    <source>
        <dbReference type="PROSITE" id="PS50887"/>
    </source>
</evidence>
<dbReference type="Proteomes" id="UP001500021">
    <property type="component" value="Unassembled WGS sequence"/>
</dbReference>
<dbReference type="PANTHER" id="PTHR43642:SF1">
    <property type="entry name" value="HYBRID SIGNAL TRANSDUCTION HISTIDINE KINASE G"/>
    <property type="match status" value="1"/>
</dbReference>
<dbReference type="InterPro" id="IPR008266">
    <property type="entry name" value="Tyr_kinase_AS"/>
</dbReference>
<dbReference type="InterPro" id="IPR053159">
    <property type="entry name" value="Hybrid_Histidine_Kinase"/>
</dbReference>
<dbReference type="SUPFAM" id="SSF56112">
    <property type="entry name" value="Protein kinase-like (PK-like)"/>
    <property type="match status" value="1"/>
</dbReference>
<keyword evidence="5" id="KW-1185">Reference proteome</keyword>
<dbReference type="Gene3D" id="1.10.510.10">
    <property type="entry name" value="Transferase(Phosphotransferase) domain 1"/>
    <property type="match status" value="1"/>
</dbReference>
<name>A0ABN1L2F2_9GAMM</name>
<protein>
    <submittedName>
        <fullName evidence="4">AAA family ATPase</fullName>
    </submittedName>
</protein>
<dbReference type="Pfam" id="PF00990">
    <property type="entry name" value="GGDEF"/>
    <property type="match status" value="1"/>
</dbReference>
<dbReference type="Pfam" id="PF01590">
    <property type="entry name" value="GAF"/>
    <property type="match status" value="1"/>
</dbReference>
<dbReference type="InterPro" id="IPR011009">
    <property type="entry name" value="Kinase-like_dom_sf"/>
</dbReference>
<evidence type="ECO:0000256" key="1">
    <source>
        <dbReference type="ARBA" id="ARBA00004167"/>
    </source>
</evidence>
<dbReference type="InterPro" id="IPR029016">
    <property type="entry name" value="GAF-like_dom_sf"/>
</dbReference>
<evidence type="ECO:0000313" key="5">
    <source>
        <dbReference type="Proteomes" id="UP001500021"/>
    </source>
</evidence>
<dbReference type="InterPro" id="IPR043128">
    <property type="entry name" value="Rev_trsase/Diguanyl_cyclase"/>
</dbReference>
<dbReference type="SUPFAM" id="SSF55073">
    <property type="entry name" value="Nucleotide cyclase"/>
    <property type="match status" value="1"/>
</dbReference>